<proteinExistence type="predicted"/>
<evidence type="ECO:0000313" key="2">
    <source>
        <dbReference type="EMBL" id="KGO78470.1"/>
    </source>
</evidence>
<protein>
    <submittedName>
        <fullName evidence="2">Uncharacterized protein</fullName>
    </submittedName>
</protein>
<dbReference type="EMBL" id="JQGA01000007">
    <property type="protein sequence ID" value="KGO78470.1"/>
    <property type="molecule type" value="Genomic_DNA"/>
</dbReference>
<dbReference type="Proteomes" id="UP000030104">
    <property type="component" value="Unassembled WGS sequence"/>
</dbReference>
<accession>A0A0A2LQD8</accession>
<dbReference type="HOGENOM" id="CLU_2574601_0_0_1"/>
<evidence type="ECO:0000256" key="1">
    <source>
        <dbReference type="SAM" id="MobiDB-lite"/>
    </source>
</evidence>
<name>A0A0A2LQD8_PENIT</name>
<dbReference type="AlphaFoldDB" id="A0A0A2LQD8"/>
<organism evidence="2 3">
    <name type="scientific">Penicillium italicum</name>
    <name type="common">Blue mold</name>
    <dbReference type="NCBI Taxonomy" id="40296"/>
    <lineage>
        <taxon>Eukaryota</taxon>
        <taxon>Fungi</taxon>
        <taxon>Dikarya</taxon>
        <taxon>Ascomycota</taxon>
        <taxon>Pezizomycotina</taxon>
        <taxon>Eurotiomycetes</taxon>
        <taxon>Eurotiomycetidae</taxon>
        <taxon>Eurotiales</taxon>
        <taxon>Aspergillaceae</taxon>
        <taxon>Penicillium</taxon>
    </lineage>
</organism>
<keyword evidence="3" id="KW-1185">Reference proteome</keyword>
<sequence length="81" mass="8935">MFHMQRKIQTVPFTGNPGQKKEGASETNPSLVPPADLLPKNGHDKPCRTTPYTPVFLPVHRIWIGAPFDVLLLLFPSKGAS</sequence>
<reference evidence="2 3" key="1">
    <citation type="journal article" date="2015" name="Mol. Plant Microbe Interact.">
        <title>Genome, transcriptome, and functional analyses of Penicillium expansum provide new insights into secondary metabolism and pathogenicity.</title>
        <authorList>
            <person name="Ballester A.R."/>
            <person name="Marcet-Houben M."/>
            <person name="Levin E."/>
            <person name="Sela N."/>
            <person name="Selma-Lazaro C."/>
            <person name="Carmona L."/>
            <person name="Wisniewski M."/>
            <person name="Droby S."/>
            <person name="Gonzalez-Candelas L."/>
            <person name="Gabaldon T."/>
        </authorList>
    </citation>
    <scope>NUCLEOTIDE SEQUENCE [LARGE SCALE GENOMIC DNA]</scope>
    <source>
        <strain evidence="2 3">PHI-1</strain>
    </source>
</reference>
<evidence type="ECO:0000313" key="3">
    <source>
        <dbReference type="Proteomes" id="UP000030104"/>
    </source>
</evidence>
<feature type="compositionally biased region" description="Polar residues" evidence="1">
    <location>
        <begin position="7"/>
        <end position="17"/>
    </location>
</feature>
<feature type="region of interest" description="Disordered" evidence="1">
    <location>
        <begin position="1"/>
        <end position="46"/>
    </location>
</feature>
<comment type="caution">
    <text evidence="2">The sequence shown here is derived from an EMBL/GenBank/DDBJ whole genome shotgun (WGS) entry which is preliminary data.</text>
</comment>
<gene>
    <name evidence="2" type="ORF">PITC_069330</name>
</gene>